<dbReference type="InterPro" id="IPR029228">
    <property type="entry name" value="Alkyl_sulf_dimr"/>
</dbReference>
<evidence type="ECO:0000313" key="7">
    <source>
        <dbReference type="EMBL" id="GAD03136.1"/>
    </source>
</evidence>
<evidence type="ECO:0000256" key="5">
    <source>
        <dbReference type="SAM" id="SignalP"/>
    </source>
</evidence>
<name>R9PTW6_AGAAL</name>
<keyword evidence="8" id="KW-1185">Reference proteome</keyword>
<accession>R9PTW6</accession>
<evidence type="ECO:0000256" key="3">
    <source>
        <dbReference type="ARBA" id="ARBA00022833"/>
    </source>
</evidence>
<dbReference type="InterPro" id="IPR052195">
    <property type="entry name" value="Bact_Alkyl/Aryl-Sulfatase"/>
</dbReference>
<evidence type="ECO:0000313" key="8">
    <source>
        <dbReference type="Proteomes" id="UP000014461"/>
    </source>
</evidence>
<sequence>MKITKAVKPISASLISLAIAGAVSAAPNQYGMSLQQELVTTENGAITARPQAAVNTAWNVAEKQVNQISEGVYRIAGWGIGNIIALEGPKGWIIIDTGDNIQLASEQRAALERKVGQSIKVAGILYTHSHYAHGAEAWRDENTQIFGHEELTANLRADEGISILSGNFKTRAAIQFGMLHPLKGKDAFPSMLGFSPKKLSGESGFIPPDITFKDRVIETYSIAGLEVEVLPSQTDVLDSVAFYFPQHKLLVSNAMNDDSLFNLYTLRGDIYRDPMRLVNAADLALSRDIELHIDIHGAANIGKDKARQALEYFRDSMQLIHDQTYRGIAMGKDAQEIAEWIYMPKRLRANQETYGQVESYAKQVYNARIGWMGWDVYDINPLPKQLQAQKTVEAMGGVDAVIAMAQQAQAKGDINSTQWSLFLTTQLQNMGALTELAKQTRADSARSLGQHTSSANARGFYISEALLQEGSLSFGKHTITDYQQLSDSFAALDAQKLASSPLDDNVHYLRYMLDTRLAEDKALQFNLHFVDEDAHYAIALRNGVIAITQQANKGKTFELTKQKWDQMLLGELAFSQLDKELKLVDQVVSR</sequence>
<dbReference type="Pfam" id="PF14864">
    <property type="entry name" value="Alkyl_sulf_C"/>
    <property type="match status" value="1"/>
</dbReference>
<dbReference type="EC" id="3.1.6.-" evidence="7"/>
<dbReference type="InterPro" id="IPR038536">
    <property type="entry name" value="Alkyl/aryl-sulf_dimr_sf"/>
</dbReference>
<proteinExistence type="inferred from homology"/>
<evidence type="ECO:0000256" key="2">
    <source>
        <dbReference type="ARBA" id="ARBA00022801"/>
    </source>
</evidence>
<dbReference type="AlphaFoldDB" id="R9PTW6"/>
<dbReference type="OrthoDB" id="420651at2"/>
<keyword evidence="5" id="KW-0732">Signal</keyword>
<dbReference type="Pfam" id="PF00753">
    <property type="entry name" value="Lactamase_B"/>
    <property type="match status" value="1"/>
</dbReference>
<keyword evidence="1" id="KW-0479">Metal-binding</keyword>
<comment type="similarity">
    <text evidence="4">Belongs to the metallo-beta-lactamase superfamily. Type III sulfatase family.</text>
</comment>
<dbReference type="Proteomes" id="UP000014461">
    <property type="component" value="Unassembled WGS sequence"/>
</dbReference>
<dbReference type="Gene3D" id="3.30.1050.10">
    <property type="entry name" value="SCP2 sterol-binding domain"/>
    <property type="match status" value="1"/>
</dbReference>
<keyword evidence="3" id="KW-0862">Zinc</keyword>
<reference evidence="7" key="1">
    <citation type="journal article" date="2013" name="Genome Announc.">
        <title>Draft Genome Sequence of Agarivorans albus Strain MKT 106T, an Agarolytic Marine Bacterium.</title>
        <authorList>
            <person name="Yasuike M."/>
            <person name="Nakamura Y."/>
            <person name="Kai W."/>
            <person name="Fujiwara A."/>
            <person name="Fukui Y."/>
            <person name="Satomi M."/>
            <person name="Sano M."/>
        </authorList>
    </citation>
    <scope>NUCLEOTIDE SEQUENCE [LARGE SCALE GENOMIC DNA]</scope>
</reference>
<dbReference type="EMBL" id="BARX01000023">
    <property type="protein sequence ID" value="GAD03136.1"/>
    <property type="molecule type" value="Genomic_DNA"/>
</dbReference>
<dbReference type="InterPro" id="IPR036866">
    <property type="entry name" value="RibonucZ/Hydroxyglut_hydro"/>
</dbReference>
<evidence type="ECO:0000256" key="1">
    <source>
        <dbReference type="ARBA" id="ARBA00022723"/>
    </source>
</evidence>
<organism evidence="7 8">
    <name type="scientific">Agarivorans albus MKT 106</name>
    <dbReference type="NCBI Taxonomy" id="1331007"/>
    <lineage>
        <taxon>Bacteria</taxon>
        <taxon>Pseudomonadati</taxon>
        <taxon>Pseudomonadota</taxon>
        <taxon>Gammaproteobacteria</taxon>
        <taxon>Alteromonadales</taxon>
        <taxon>Alteromonadaceae</taxon>
        <taxon>Agarivorans</taxon>
    </lineage>
</organism>
<feature type="chain" id="PRO_5004488195" evidence="5">
    <location>
        <begin position="26"/>
        <end position="590"/>
    </location>
</feature>
<feature type="signal peptide" evidence="5">
    <location>
        <begin position="1"/>
        <end position="25"/>
    </location>
</feature>
<feature type="domain" description="Metallo-beta-lactamase" evidence="6">
    <location>
        <begin position="80"/>
        <end position="296"/>
    </location>
</feature>
<gene>
    <name evidence="7" type="ORF">AALB_3216</name>
</gene>
<dbReference type="PANTHER" id="PTHR43223">
    <property type="entry name" value="ALKYL/ARYL-SULFATASE"/>
    <property type="match status" value="1"/>
</dbReference>
<keyword evidence="2 7" id="KW-0378">Hydrolase</keyword>
<dbReference type="InterPro" id="IPR036527">
    <property type="entry name" value="SCP2_sterol-bd_dom_sf"/>
</dbReference>
<comment type="caution">
    <text evidence="7">The sequence shown here is derived from an EMBL/GenBank/DDBJ whole genome shotgun (WGS) entry which is preliminary data.</text>
</comment>
<dbReference type="Pfam" id="PF14863">
    <property type="entry name" value="Alkyl_sulf_dimr"/>
    <property type="match status" value="1"/>
</dbReference>
<protein>
    <submittedName>
        <fullName evidence="7">Alkyl sulfatase</fullName>
        <ecNumber evidence="7">3.1.6.-</ecNumber>
    </submittedName>
</protein>
<dbReference type="RefSeq" id="WP_016402903.1">
    <property type="nucleotide sequence ID" value="NZ_BARX01000023.1"/>
</dbReference>
<dbReference type="InterPro" id="IPR001279">
    <property type="entry name" value="Metallo-B-lactamas"/>
</dbReference>
<dbReference type="GO" id="GO:0046872">
    <property type="term" value="F:metal ion binding"/>
    <property type="evidence" value="ECO:0007669"/>
    <property type="project" value="UniProtKB-KW"/>
</dbReference>
<evidence type="ECO:0000256" key="4">
    <source>
        <dbReference type="ARBA" id="ARBA00033751"/>
    </source>
</evidence>
<dbReference type="Gene3D" id="1.25.40.880">
    <property type="entry name" value="Alkyl sulfatase, dimerisation domain"/>
    <property type="match status" value="1"/>
</dbReference>
<dbReference type="STRING" id="1331007.AALB_3216"/>
<dbReference type="SMART" id="SM00849">
    <property type="entry name" value="Lactamase_B"/>
    <property type="match status" value="1"/>
</dbReference>
<evidence type="ECO:0000259" key="6">
    <source>
        <dbReference type="SMART" id="SM00849"/>
    </source>
</evidence>
<dbReference type="InterPro" id="IPR029229">
    <property type="entry name" value="Alkyl_sulf_C"/>
</dbReference>
<dbReference type="SUPFAM" id="SSF56281">
    <property type="entry name" value="Metallo-hydrolase/oxidoreductase"/>
    <property type="match status" value="1"/>
</dbReference>
<dbReference type="Gene3D" id="3.60.15.30">
    <property type="entry name" value="Metallo-beta-lactamase domain"/>
    <property type="match status" value="1"/>
</dbReference>
<dbReference type="GO" id="GO:0046983">
    <property type="term" value="F:protein dimerization activity"/>
    <property type="evidence" value="ECO:0007669"/>
    <property type="project" value="InterPro"/>
</dbReference>
<dbReference type="SUPFAM" id="SSF55718">
    <property type="entry name" value="SCP-like"/>
    <property type="match status" value="1"/>
</dbReference>
<dbReference type="PANTHER" id="PTHR43223:SF2">
    <property type="entry name" value="METALLO-BETA-LACTAMASE DOMAIN-CONTAINING PROTEIN"/>
    <property type="match status" value="1"/>
</dbReference>
<dbReference type="GO" id="GO:0016787">
    <property type="term" value="F:hydrolase activity"/>
    <property type="evidence" value="ECO:0007669"/>
    <property type="project" value="UniProtKB-KW"/>
</dbReference>